<dbReference type="EMBL" id="BSFE01000010">
    <property type="protein sequence ID" value="GLK53331.1"/>
    <property type="molecule type" value="Genomic_DNA"/>
</dbReference>
<reference evidence="2" key="1">
    <citation type="journal article" date="2014" name="Int. J. Syst. Evol. Microbiol.">
        <title>Complete genome sequence of Corynebacterium casei LMG S-19264T (=DSM 44701T), isolated from a smear-ripened cheese.</title>
        <authorList>
            <consortium name="US DOE Joint Genome Institute (JGI-PGF)"/>
            <person name="Walter F."/>
            <person name="Albersmeier A."/>
            <person name="Kalinowski J."/>
            <person name="Ruckert C."/>
        </authorList>
    </citation>
    <scope>NUCLEOTIDE SEQUENCE</scope>
    <source>
        <strain evidence="2">VKM B-1513</strain>
    </source>
</reference>
<dbReference type="AlphaFoldDB" id="A0A9W6IQM5"/>
<accession>A0A9W6IQM5</accession>
<name>A0A9W6IQM5_9PROT</name>
<dbReference type="RefSeq" id="WP_271187684.1">
    <property type="nucleotide sequence ID" value="NZ_BSFE01000010.1"/>
</dbReference>
<evidence type="ECO:0000256" key="1">
    <source>
        <dbReference type="SAM" id="SignalP"/>
    </source>
</evidence>
<dbReference type="Pfam" id="PF09839">
    <property type="entry name" value="DUF2066"/>
    <property type="match status" value="1"/>
</dbReference>
<comment type="caution">
    <text evidence="2">The sequence shown here is derived from an EMBL/GenBank/DDBJ whole genome shotgun (WGS) entry which is preliminary data.</text>
</comment>
<gene>
    <name evidence="2" type="ORF">GCM10017621_28390</name>
</gene>
<feature type="signal peptide" evidence="1">
    <location>
        <begin position="1"/>
        <end position="20"/>
    </location>
</feature>
<protein>
    <recommendedName>
        <fullName evidence="4">DUF2066 domain-containing protein</fullName>
    </recommendedName>
</protein>
<feature type="chain" id="PRO_5040759856" description="DUF2066 domain-containing protein" evidence="1">
    <location>
        <begin position="21"/>
        <end position="355"/>
    </location>
</feature>
<dbReference type="InterPro" id="IPR018642">
    <property type="entry name" value="DUF2066"/>
</dbReference>
<dbReference type="Proteomes" id="UP001143486">
    <property type="component" value="Unassembled WGS sequence"/>
</dbReference>
<evidence type="ECO:0008006" key="4">
    <source>
        <dbReference type="Google" id="ProtNLM"/>
    </source>
</evidence>
<reference evidence="2" key="2">
    <citation type="submission" date="2023-01" db="EMBL/GenBank/DDBJ databases">
        <authorList>
            <person name="Sun Q."/>
            <person name="Evtushenko L."/>
        </authorList>
    </citation>
    <scope>NUCLEOTIDE SEQUENCE</scope>
    <source>
        <strain evidence="2">VKM B-1513</strain>
    </source>
</reference>
<keyword evidence="3" id="KW-1185">Reference proteome</keyword>
<organism evidence="2 3">
    <name type="scientific">Maricaulis virginensis</name>
    <dbReference type="NCBI Taxonomy" id="144022"/>
    <lineage>
        <taxon>Bacteria</taxon>
        <taxon>Pseudomonadati</taxon>
        <taxon>Pseudomonadota</taxon>
        <taxon>Alphaproteobacteria</taxon>
        <taxon>Maricaulales</taxon>
        <taxon>Maricaulaceae</taxon>
        <taxon>Maricaulis</taxon>
    </lineage>
</organism>
<evidence type="ECO:0000313" key="2">
    <source>
        <dbReference type="EMBL" id="GLK53331.1"/>
    </source>
</evidence>
<keyword evidence="1" id="KW-0732">Signal</keyword>
<evidence type="ECO:0000313" key="3">
    <source>
        <dbReference type="Proteomes" id="UP001143486"/>
    </source>
</evidence>
<sequence>MRFLLAALCLSLVPLAAAQADDPYTVTGVEIDATADNALQAQTAAMQQGQRAAARRLIERLTLAEDRVGTPLESAAFALDDAIIAEMISGLQIRDEQRSGTRYLAKLDVGFHRRSVARVLENYGIPFVDSPARATLVLPVLDAGGDLVLWRDNPWREAWQSRRFRHALTPMTLATADPEMAPITARQALQLDEAALSALAMQYGVTRIAILRAAQQPSEAVRAGGYMVEFAQDGTMAVDTWGPMSFYGGWAEAADFFVIEREDAWKRQGIVRDMEETEMRVTVLYSGIDEWRRLQTALARASLVRNAQLDALSRDGARMTVQYRGALDQLVSELAERGAALEEHPELGWVVLATR</sequence>
<proteinExistence type="predicted"/>